<evidence type="ECO:0000259" key="8">
    <source>
        <dbReference type="Pfam" id="PF00814"/>
    </source>
</evidence>
<dbReference type="NCBIfam" id="TIGR00329">
    <property type="entry name" value="gcp_kae1"/>
    <property type="match status" value="1"/>
</dbReference>
<sequence>MRRVIPAAPAPKRLPPLFQIYRFPMLAHPIILAIESSCDDTGAAVLAGGQLLSNVVATQKVHEQYGGVVPELASRAHQQHLLPVVTAALKEAGITKADLDAVAVTQGPGLLGSLLVGGMFAKTLALALDKPLLAVNHMRAHILAHFLRDPKPDFPFLCLTVSGGHTQLVVVKSALEMDVIGHTIDDAAGEAFDKTAKLLGLPYPGGPHLDKLARTGNPQRFAFPVGAMPGYDFSFSGLKTAVLYFLKKEIAANPNFVAENLADLCASIQHTIVATLLRQLRRAAADTGLTQVALAGGVAANSGLRTALEAEAVAQGWQVFIPDFAFCTDNAAMVAMTAHFQYEAGDFATQLSSPNPRLKLT</sequence>
<dbReference type="PRINTS" id="PR00789">
    <property type="entry name" value="OSIALOPTASE"/>
</dbReference>
<feature type="binding site" evidence="7">
    <location>
        <position position="329"/>
    </location>
    <ligand>
        <name>Fe cation</name>
        <dbReference type="ChEBI" id="CHEBI:24875"/>
    </ligand>
</feature>
<evidence type="ECO:0000256" key="3">
    <source>
        <dbReference type="ARBA" id="ARBA00022723"/>
    </source>
</evidence>
<reference evidence="10" key="1">
    <citation type="journal article" date="2019" name="Int. J. Syst. Evol. Microbiol.">
        <title>The Global Catalogue of Microorganisms (GCM) 10K type strain sequencing project: providing services to taxonomists for standard genome sequencing and annotation.</title>
        <authorList>
            <consortium name="The Broad Institute Genomics Platform"/>
            <consortium name="The Broad Institute Genome Sequencing Center for Infectious Disease"/>
            <person name="Wu L."/>
            <person name="Ma J."/>
        </authorList>
    </citation>
    <scope>NUCLEOTIDE SEQUENCE [LARGE SCALE GENOMIC DNA]</scope>
    <source>
        <strain evidence="10">JCM 17217</strain>
    </source>
</reference>
<dbReference type="Pfam" id="PF00814">
    <property type="entry name" value="TsaD"/>
    <property type="match status" value="1"/>
</dbReference>
<evidence type="ECO:0000256" key="7">
    <source>
        <dbReference type="HAMAP-Rule" id="MF_01445"/>
    </source>
</evidence>
<dbReference type="SUPFAM" id="SSF53067">
    <property type="entry name" value="Actin-like ATPase domain"/>
    <property type="match status" value="1"/>
</dbReference>
<name>A0ABP7Q7V8_9BACT</name>
<evidence type="ECO:0000256" key="2">
    <source>
        <dbReference type="ARBA" id="ARBA00022694"/>
    </source>
</evidence>
<keyword evidence="2 7" id="KW-0819">tRNA processing</keyword>
<evidence type="ECO:0000256" key="4">
    <source>
        <dbReference type="ARBA" id="ARBA00023004"/>
    </source>
</evidence>
<dbReference type="InterPro" id="IPR017860">
    <property type="entry name" value="Peptidase_M22_CS"/>
</dbReference>
<dbReference type="PANTHER" id="PTHR11735">
    <property type="entry name" value="TRNA N6-ADENOSINE THREONYLCARBAMOYLTRANSFERASE"/>
    <property type="match status" value="1"/>
</dbReference>
<evidence type="ECO:0000256" key="6">
    <source>
        <dbReference type="ARBA" id="ARBA00048117"/>
    </source>
</evidence>
<feature type="binding site" evidence="7">
    <location>
        <position position="141"/>
    </location>
    <ligand>
        <name>Fe cation</name>
        <dbReference type="ChEBI" id="CHEBI:24875"/>
    </ligand>
</feature>
<dbReference type="InterPro" id="IPR043129">
    <property type="entry name" value="ATPase_NBD"/>
</dbReference>
<comment type="subcellular location">
    <subcellularLocation>
        <location evidence="7">Cytoplasm</location>
    </subcellularLocation>
</comment>
<feature type="binding site" evidence="7">
    <location>
        <position position="193"/>
    </location>
    <ligand>
        <name>substrate</name>
    </ligand>
</feature>
<keyword evidence="4 7" id="KW-0408">Iron</keyword>
<dbReference type="PROSITE" id="PS01016">
    <property type="entry name" value="GLYCOPROTEASE"/>
    <property type="match status" value="1"/>
</dbReference>
<feature type="domain" description="Gcp-like" evidence="8">
    <location>
        <begin position="50"/>
        <end position="335"/>
    </location>
</feature>
<comment type="function">
    <text evidence="7">Required for the formation of a threonylcarbamoyl group on adenosine at position 37 (t(6)A37) in tRNAs that read codons beginning with adenine. Is involved in the transfer of the threonylcarbamoyl moiety of threonylcarbamoyl-AMP (TC-AMP) to the N6 group of A37, together with TsaE and TsaB. TsaD likely plays a direct catalytic role in this reaction.</text>
</comment>
<evidence type="ECO:0000313" key="9">
    <source>
        <dbReference type="EMBL" id="GAA3977728.1"/>
    </source>
</evidence>
<feature type="binding site" evidence="7">
    <location>
        <position position="137"/>
    </location>
    <ligand>
        <name>Fe cation</name>
        <dbReference type="ChEBI" id="CHEBI:24875"/>
    </ligand>
</feature>
<keyword evidence="7" id="KW-0963">Cytoplasm</keyword>
<dbReference type="Proteomes" id="UP001501556">
    <property type="component" value="Unassembled WGS sequence"/>
</dbReference>
<dbReference type="HAMAP" id="MF_01445">
    <property type="entry name" value="TsaD"/>
    <property type="match status" value="1"/>
</dbReference>
<dbReference type="NCBIfam" id="TIGR03723">
    <property type="entry name" value="T6A_TsaD_YgjD"/>
    <property type="match status" value="1"/>
</dbReference>
<feature type="binding site" evidence="7">
    <location>
        <begin position="160"/>
        <end position="164"/>
    </location>
    <ligand>
        <name>substrate</name>
    </ligand>
</feature>
<gene>
    <name evidence="7 9" type="primary">tsaD</name>
    <name evidence="9" type="ORF">GCM10022407_23740</name>
</gene>
<comment type="similarity">
    <text evidence="7">Belongs to the KAE1 / TsaD family.</text>
</comment>
<comment type="cofactor">
    <cofactor evidence="7">
        <name>Fe(2+)</name>
        <dbReference type="ChEBI" id="CHEBI:29033"/>
    </cofactor>
    <text evidence="7">Binds 1 Fe(2+) ion per subunit.</text>
</comment>
<keyword evidence="3 7" id="KW-0479">Metal-binding</keyword>
<evidence type="ECO:0000256" key="5">
    <source>
        <dbReference type="ARBA" id="ARBA00023315"/>
    </source>
</evidence>
<comment type="catalytic activity">
    <reaction evidence="6 7">
        <text>L-threonylcarbamoyladenylate + adenosine(37) in tRNA = N(6)-L-threonylcarbamoyladenosine(37) in tRNA + AMP + H(+)</text>
        <dbReference type="Rhea" id="RHEA:37059"/>
        <dbReference type="Rhea" id="RHEA-COMP:10162"/>
        <dbReference type="Rhea" id="RHEA-COMP:10163"/>
        <dbReference type="ChEBI" id="CHEBI:15378"/>
        <dbReference type="ChEBI" id="CHEBI:73682"/>
        <dbReference type="ChEBI" id="CHEBI:74411"/>
        <dbReference type="ChEBI" id="CHEBI:74418"/>
        <dbReference type="ChEBI" id="CHEBI:456215"/>
        <dbReference type="EC" id="2.3.1.234"/>
    </reaction>
</comment>
<feature type="binding site" evidence="7">
    <location>
        <position position="301"/>
    </location>
    <ligand>
        <name>substrate</name>
    </ligand>
</feature>
<keyword evidence="10" id="KW-1185">Reference proteome</keyword>
<keyword evidence="1 7" id="KW-0808">Transferase</keyword>
<evidence type="ECO:0000256" key="1">
    <source>
        <dbReference type="ARBA" id="ARBA00022679"/>
    </source>
</evidence>
<keyword evidence="5 7" id="KW-0012">Acyltransferase</keyword>
<feature type="binding site" evidence="7">
    <location>
        <position position="210"/>
    </location>
    <ligand>
        <name>substrate</name>
    </ligand>
</feature>
<dbReference type="InterPro" id="IPR022450">
    <property type="entry name" value="TsaD"/>
</dbReference>
<feature type="binding site" evidence="7">
    <location>
        <position position="206"/>
    </location>
    <ligand>
        <name>substrate</name>
    </ligand>
</feature>
<accession>A0ABP7Q7V8</accession>
<dbReference type="InterPro" id="IPR000905">
    <property type="entry name" value="Gcp-like_dom"/>
</dbReference>
<protein>
    <recommendedName>
        <fullName evidence="7">tRNA N6-adenosine threonylcarbamoyltransferase</fullName>
        <ecNumber evidence="7">2.3.1.234</ecNumber>
    </recommendedName>
    <alternativeName>
        <fullName evidence="7">N6-L-threonylcarbamoyladenine synthase</fullName>
        <shortName evidence="7">t(6)A synthase</shortName>
    </alternativeName>
    <alternativeName>
        <fullName evidence="7">t(6)A37 threonylcarbamoyladenosine biosynthesis protein TsaD</fullName>
    </alternativeName>
    <alternativeName>
        <fullName evidence="7">tRNA threonylcarbamoyladenosine biosynthesis protein TsaD</fullName>
    </alternativeName>
</protein>
<comment type="caution">
    <text evidence="9">The sequence shown here is derived from an EMBL/GenBank/DDBJ whole genome shotgun (WGS) entry which is preliminary data.</text>
</comment>
<dbReference type="InterPro" id="IPR017861">
    <property type="entry name" value="KAE1/TsaD"/>
</dbReference>
<dbReference type="EMBL" id="BAABDI010000015">
    <property type="protein sequence ID" value="GAA3977728.1"/>
    <property type="molecule type" value="Genomic_DNA"/>
</dbReference>
<dbReference type="Gene3D" id="3.30.420.40">
    <property type="match status" value="2"/>
</dbReference>
<organism evidence="9 10">
    <name type="scientific">Hymenobacter antarcticus</name>
    <dbReference type="NCBI Taxonomy" id="486270"/>
    <lineage>
        <taxon>Bacteria</taxon>
        <taxon>Pseudomonadati</taxon>
        <taxon>Bacteroidota</taxon>
        <taxon>Cytophagia</taxon>
        <taxon>Cytophagales</taxon>
        <taxon>Hymenobacteraceae</taxon>
        <taxon>Hymenobacter</taxon>
    </lineage>
</organism>
<dbReference type="PANTHER" id="PTHR11735:SF6">
    <property type="entry name" value="TRNA N6-ADENOSINE THREONYLCARBAMOYLTRANSFERASE, MITOCHONDRIAL"/>
    <property type="match status" value="1"/>
</dbReference>
<dbReference type="EC" id="2.3.1.234" evidence="7"/>
<proteinExistence type="inferred from homology"/>
<dbReference type="CDD" id="cd24133">
    <property type="entry name" value="ASKHA_NBD_TsaD_bac"/>
    <property type="match status" value="1"/>
</dbReference>
<evidence type="ECO:0000313" key="10">
    <source>
        <dbReference type="Proteomes" id="UP001501556"/>
    </source>
</evidence>